<accession>A0A2S9IF19</accession>
<comment type="cofactor">
    <cofactor evidence="3">
        <name>Zn(2+)</name>
        <dbReference type="ChEBI" id="CHEBI:29105"/>
    </cofactor>
    <text evidence="3">Binds 1 zinc ion per subunit.</text>
</comment>
<dbReference type="Proteomes" id="UP000239181">
    <property type="component" value="Unassembled WGS sequence"/>
</dbReference>
<dbReference type="Pfam" id="PF00465">
    <property type="entry name" value="Fe-ADH"/>
    <property type="match status" value="1"/>
</dbReference>
<dbReference type="PANTHER" id="PTHR43616">
    <property type="entry name" value="GLYCEROL DEHYDROGENASE"/>
    <property type="match status" value="1"/>
</dbReference>
<dbReference type="InterPro" id="IPR016205">
    <property type="entry name" value="Glycerol_DH"/>
</dbReference>
<dbReference type="GO" id="GO:0016614">
    <property type="term" value="F:oxidoreductase activity, acting on CH-OH group of donors"/>
    <property type="evidence" value="ECO:0007669"/>
    <property type="project" value="InterPro"/>
</dbReference>
<evidence type="ECO:0000256" key="4">
    <source>
        <dbReference type="PIRSR" id="PIRSR000112-3"/>
    </source>
</evidence>
<evidence type="ECO:0000256" key="3">
    <source>
        <dbReference type="PIRSR" id="PIRSR000112-1"/>
    </source>
</evidence>
<feature type="binding site" evidence="4">
    <location>
        <position position="130"/>
    </location>
    <ligand>
        <name>NAD(+)</name>
        <dbReference type="ChEBI" id="CHEBI:57540"/>
    </ligand>
</feature>
<feature type="binding site" evidence="4">
    <location>
        <begin position="93"/>
        <end position="97"/>
    </location>
    <ligand>
        <name>NAD(+)</name>
        <dbReference type="ChEBI" id="CHEBI:57540"/>
    </ligand>
</feature>
<feature type="binding site" evidence="3">
    <location>
        <position position="253"/>
    </location>
    <ligand>
        <name>glycerol</name>
        <dbReference type="ChEBI" id="CHEBI:17754"/>
    </ligand>
</feature>
<evidence type="ECO:0000256" key="2">
    <source>
        <dbReference type="ARBA" id="ARBA00023002"/>
    </source>
</evidence>
<proteinExistence type="predicted"/>
<dbReference type="GO" id="GO:0046872">
    <property type="term" value="F:metal ion binding"/>
    <property type="evidence" value="ECO:0007669"/>
    <property type="project" value="UniProtKB-KW"/>
</dbReference>
<dbReference type="OrthoDB" id="9815791at2"/>
<dbReference type="PANTHER" id="PTHR43616:SF3">
    <property type="entry name" value="HYDROXYCARBOXYLATE DEHYDROGENASE A"/>
    <property type="match status" value="1"/>
</dbReference>
<feature type="domain" description="Alcohol dehydrogenase iron-type/glycerol dehydrogenase GldA" evidence="5">
    <location>
        <begin position="7"/>
        <end position="153"/>
    </location>
</feature>
<dbReference type="EMBL" id="PDET01000003">
    <property type="protein sequence ID" value="PRD16368.1"/>
    <property type="molecule type" value="Genomic_DNA"/>
</dbReference>
<dbReference type="Gene3D" id="3.40.50.1970">
    <property type="match status" value="1"/>
</dbReference>
<dbReference type="Gene3D" id="1.20.1090.10">
    <property type="entry name" value="Dehydroquinate synthase-like - alpha domain"/>
    <property type="match status" value="1"/>
</dbReference>
<dbReference type="SUPFAM" id="SSF56796">
    <property type="entry name" value="Dehydroquinate synthase-like"/>
    <property type="match status" value="1"/>
</dbReference>
<feature type="binding site" evidence="3">
    <location>
        <position position="270"/>
    </location>
    <ligand>
        <name>glycerol</name>
        <dbReference type="ChEBI" id="CHEBI:17754"/>
    </ligand>
</feature>
<protein>
    <submittedName>
        <fullName evidence="6">Glycerol dehydrogenase</fullName>
    </submittedName>
</protein>
<dbReference type="PIRSF" id="PIRSF000112">
    <property type="entry name" value="Glycerol_dehydrogenase"/>
    <property type="match status" value="1"/>
</dbReference>
<keyword evidence="7" id="KW-1185">Reference proteome</keyword>
<dbReference type="InterPro" id="IPR001670">
    <property type="entry name" value="ADH_Fe/GldA"/>
</dbReference>
<keyword evidence="3" id="KW-0862">Zinc</keyword>
<keyword evidence="2" id="KW-0560">Oxidoreductase</keyword>
<name>A0A2S9IF19_9GAMM</name>
<dbReference type="AlphaFoldDB" id="A0A2S9IF19"/>
<dbReference type="CDD" id="cd08550">
    <property type="entry name" value="GlyDH-like"/>
    <property type="match status" value="1"/>
</dbReference>
<dbReference type="RefSeq" id="WP_105591811.1">
    <property type="nucleotide sequence ID" value="NZ_PDET01000003.1"/>
</dbReference>
<reference evidence="6 7" key="1">
    <citation type="submission" date="2017-10" db="EMBL/GenBank/DDBJ databases">
        <title>Draft genome of two endophytic bacteria isolated from 'guarana' Paullinia cupana (Mart.) Ducke.</title>
        <authorList>
            <person name="Siqueira K.A."/>
            <person name="Liotti R.G."/>
            <person name="Mendes T.A."/>
            <person name="Soares M.A."/>
        </authorList>
    </citation>
    <scope>NUCLEOTIDE SEQUENCE [LARGE SCALE GENOMIC DNA]</scope>
    <source>
        <strain evidence="6 7">342</strain>
    </source>
</reference>
<keyword evidence="4" id="KW-0520">NAD</keyword>
<evidence type="ECO:0000313" key="6">
    <source>
        <dbReference type="EMBL" id="PRD16368.1"/>
    </source>
</evidence>
<gene>
    <name evidence="6" type="ORF">CQW29_06035</name>
</gene>
<evidence type="ECO:0000313" key="7">
    <source>
        <dbReference type="Proteomes" id="UP000239181"/>
    </source>
</evidence>
<evidence type="ECO:0000256" key="1">
    <source>
        <dbReference type="ARBA" id="ARBA00022723"/>
    </source>
</evidence>
<keyword evidence="1 3" id="KW-0479">Metal-binding</keyword>
<organism evidence="6 7">
    <name type="scientific">Pantoea coffeiphila</name>
    <dbReference type="NCBI Taxonomy" id="1465635"/>
    <lineage>
        <taxon>Bacteria</taxon>
        <taxon>Pseudomonadati</taxon>
        <taxon>Pseudomonadota</taxon>
        <taxon>Gammaproteobacteria</taxon>
        <taxon>Enterobacterales</taxon>
        <taxon>Erwiniaceae</taxon>
        <taxon>Pantoea</taxon>
    </lineage>
</organism>
<sequence length="371" mass="40892">MLTIKAPEQYLNQPDLLSQAGEHISRYGKRAFIITGQTAFEQVGGTLNASLDEQRIAHQKVTLSGYPTRRIIELFSQQAKNFTANVIIAIGGGRVCDTAKVVGDRLGLPVVAVPTIAATCAAWAAVSILYDEEGDFDAVHLNRRSPVLVLADTRVILAAPARYTHAGVLDTLAKWYETEPNHTPDVHSLTLPQMIHTARLAFDVLSRQARQAIEEGQRGVVTQAGLDTVDAIIYLAGQVGTLHDGRHFGGFAHPYYQASTRLAHTRYRLHGDKVALGLLTQFVISGIDYDSFRERVQLFEQFNLALTLEEIGISDDIDADIALLAQETFSELQRLTRLPFASGPQQIETAIRQTDRWVRQIRAAVPHHTAA</sequence>
<comment type="caution">
    <text evidence="6">The sequence shown here is derived from an EMBL/GenBank/DDBJ whole genome shotgun (WGS) entry which is preliminary data.</text>
</comment>
<evidence type="ECO:0000259" key="5">
    <source>
        <dbReference type="Pfam" id="PF00465"/>
    </source>
</evidence>
<feature type="binding site" evidence="3">
    <location>
        <position position="170"/>
    </location>
    <ligand>
        <name>glycerol</name>
        <dbReference type="ChEBI" id="CHEBI:17754"/>
    </ligand>
</feature>